<dbReference type="InterPro" id="IPR037522">
    <property type="entry name" value="HD_GYP_dom"/>
</dbReference>
<dbReference type="SUPFAM" id="SSF109604">
    <property type="entry name" value="HD-domain/PDEase-like"/>
    <property type="match status" value="1"/>
</dbReference>
<dbReference type="NCBIfam" id="TIGR00277">
    <property type="entry name" value="HDIG"/>
    <property type="match status" value="1"/>
</dbReference>
<evidence type="ECO:0000313" key="2">
    <source>
        <dbReference type="EMBL" id="TCS77805.1"/>
    </source>
</evidence>
<protein>
    <submittedName>
        <fullName evidence="2">Putative nucleotidyltransferase with HDIG domain</fullName>
    </submittedName>
</protein>
<comment type="caution">
    <text evidence="2">The sequence shown here is derived from an EMBL/GenBank/DDBJ whole genome shotgun (WGS) entry which is preliminary data.</text>
</comment>
<dbReference type="Pfam" id="PF13487">
    <property type="entry name" value="HD_5"/>
    <property type="match status" value="1"/>
</dbReference>
<dbReference type="InterPro" id="IPR003607">
    <property type="entry name" value="HD/PDEase_dom"/>
</dbReference>
<dbReference type="PANTHER" id="PTHR43155:SF2">
    <property type="entry name" value="CYCLIC DI-GMP PHOSPHODIESTERASE PA4108"/>
    <property type="match status" value="1"/>
</dbReference>
<sequence length="378" mass="42173">MIILPVARLRPGMTICQSVFDDKGLFLLRRGTKLSSFYIFKLKRAGIKEIAVASTNAYANYPLSEDIVCETTRIAAIKNLSNTIDHLEKKGILLLDKLQSSISAIIREVTSNKQALVQLNDIRMYDSYTLVHSVNVSILSALIGSLLNLTHEEMEDLTLGAILHDIGKIAIPIELLNKKTPLTQDEFIFMKKHPVFSVQKLHEGGCFNANIIDIAGQHHEKIDGTGYPYGLRGNQIHLFAKIAAIADVYDALTSVRPYKKAYKPHISFTIMTSHSKGQFDTNLLQKFFDHVALYPNGTILKTNRGIAIVKESFLGKVLTPIIYIFADGNNVLFKTPILVDMSQDNSCTIESVYDDYEILSLVQAIHFDPASLLSDTEE</sequence>
<dbReference type="Proteomes" id="UP000295188">
    <property type="component" value="Unassembled WGS sequence"/>
</dbReference>
<dbReference type="GO" id="GO:0016740">
    <property type="term" value="F:transferase activity"/>
    <property type="evidence" value="ECO:0007669"/>
    <property type="project" value="UniProtKB-KW"/>
</dbReference>
<reference evidence="2 3" key="1">
    <citation type="submission" date="2019-03" db="EMBL/GenBank/DDBJ databases">
        <title>Genomic Encyclopedia of Type Strains, Phase IV (KMG-IV): sequencing the most valuable type-strain genomes for metagenomic binning, comparative biology and taxonomic classification.</title>
        <authorList>
            <person name="Goeker M."/>
        </authorList>
    </citation>
    <scope>NUCLEOTIDE SEQUENCE [LARGE SCALE GENOMIC DNA]</scope>
    <source>
        <strain evidence="2 3">DSM 20467</strain>
    </source>
</reference>
<dbReference type="AlphaFoldDB" id="A0A4R3K514"/>
<evidence type="ECO:0000259" key="1">
    <source>
        <dbReference type="PROSITE" id="PS51832"/>
    </source>
</evidence>
<dbReference type="SMART" id="SM00471">
    <property type="entry name" value="HDc"/>
    <property type="match status" value="1"/>
</dbReference>
<dbReference type="EMBL" id="SMAA01000013">
    <property type="protein sequence ID" value="TCS77805.1"/>
    <property type="molecule type" value="Genomic_DNA"/>
</dbReference>
<dbReference type="PROSITE" id="PS51832">
    <property type="entry name" value="HD_GYP"/>
    <property type="match status" value="1"/>
</dbReference>
<name>A0A4R3K514_9FIRM</name>
<evidence type="ECO:0000313" key="3">
    <source>
        <dbReference type="Proteomes" id="UP000295188"/>
    </source>
</evidence>
<dbReference type="CDD" id="cd00077">
    <property type="entry name" value="HDc"/>
    <property type="match status" value="1"/>
</dbReference>
<dbReference type="PANTHER" id="PTHR43155">
    <property type="entry name" value="CYCLIC DI-GMP PHOSPHODIESTERASE PA4108-RELATED"/>
    <property type="match status" value="1"/>
</dbReference>
<feature type="domain" description="HD-GYP" evidence="1">
    <location>
        <begin position="107"/>
        <end position="303"/>
    </location>
</feature>
<gene>
    <name evidence="2" type="ORF">EDC37_11342</name>
</gene>
<dbReference type="Gene3D" id="1.10.3210.10">
    <property type="entry name" value="Hypothetical protein af1432"/>
    <property type="match status" value="1"/>
</dbReference>
<dbReference type="RefSeq" id="WP_132550548.1">
    <property type="nucleotide sequence ID" value="NZ_SMAA01000013.1"/>
</dbReference>
<dbReference type="InterPro" id="IPR006675">
    <property type="entry name" value="HDIG_dom"/>
</dbReference>
<organism evidence="2 3">
    <name type="scientific">Pectinatus cerevisiiphilus</name>
    <dbReference type="NCBI Taxonomy" id="86956"/>
    <lineage>
        <taxon>Bacteria</taxon>
        <taxon>Bacillati</taxon>
        <taxon>Bacillota</taxon>
        <taxon>Negativicutes</taxon>
        <taxon>Selenomonadales</taxon>
        <taxon>Selenomonadaceae</taxon>
        <taxon>Pectinatus</taxon>
    </lineage>
</organism>
<accession>A0A4R3K514</accession>
<keyword evidence="2" id="KW-0808">Transferase</keyword>
<dbReference type="OrthoDB" id="1677843at2"/>
<proteinExistence type="predicted"/>
<keyword evidence="3" id="KW-1185">Reference proteome</keyword>